<dbReference type="Gene3D" id="3.40.630.10">
    <property type="entry name" value="Zn peptidases"/>
    <property type="match status" value="1"/>
</dbReference>
<dbReference type="PANTHER" id="PTHR11963:SF23">
    <property type="entry name" value="CYTOSOL AMINOPEPTIDASE"/>
    <property type="match status" value="1"/>
</dbReference>
<evidence type="ECO:0000256" key="5">
    <source>
        <dbReference type="ARBA" id="ARBA00022670"/>
    </source>
</evidence>
<dbReference type="EMBL" id="DSTU01000004">
    <property type="protein sequence ID" value="HFJ53625.1"/>
    <property type="molecule type" value="Genomic_DNA"/>
</dbReference>
<feature type="binding site" evidence="7">
    <location>
        <position position="341"/>
    </location>
    <ligand>
        <name>Mn(2+)</name>
        <dbReference type="ChEBI" id="CHEBI:29035"/>
        <label>1</label>
    </ligand>
</feature>
<evidence type="ECO:0000259" key="8">
    <source>
        <dbReference type="PROSITE" id="PS00631"/>
    </source>
</evidence>
<evidence type="ECO:0000256" key="2">
    <source>
        <dbReference type="ARBA" id="ARBA00000967"/>
    </source>
</evidence>
<dbReference type="CDD" id="cd00433">
    <property type="entry name" value="Peptidase_M17"/>
    <property type="match status" value="1"/>
</dbReference>
<dbReference type="AlphaFoldDB" id="A0A7C1SHL6"/>
<feature type="binding site" evidence="7">
    <location>
        <position position="280"/>
    </location>
    <ligand>
        <name>Mn(2+)</name>
        <dbReference type="ChEBI" id="CHEBI:29035"/>
        <label>2</label>
    </ligand>
</feature>
<keyword evidence="7" id="KW-0963">Cytoplasm</keyword>
<dbReference type="PRINTS" id="PR00481">
    <property type="entry name" value="LAMNOPPTDASE"/>
</dbReference>
<comment type="similarity">
    <text evidence="3 7">Belongs to the peptidase M17 family.</text>
</comment>
<proteinExistence type="inferred from homology"/>
<dbReference type="EMBL" id="DSLG01000008">
    <property type="protein sequence ID" value="HEA87787.1"/>
    <property type="molecule type" value="Genomic_DNA"/>
</dbReference>
<dbReference type="InterPro" id="IPR011356">
    <property type="entry name" value="Leucine_aapep/pepB"/>
</dbReference>
<dbReference type="PANTHER" id="PTHR11963">
    <property type="entry name" value="LEUCINE AMINOPEPTIDASE-RELATED"/>
    <property type="match status" value="1"/>
</dbReference>
<comment type="catalytic activity">
    <reaction evidence="1 7">
        <text>Release of an N-terminal amino acid, Xaa-|-Yaa-, in which Xaa is preferably Leu, but may be other amino acids including Pro although not Arg or Lys, and Yaa may be Pro. Amino acid amides and methyl esters are also readily hydrolyzed, but rates on arylamides are exceedingly low.</text>
        <dbReference type="EC" id="3.4.11.1"/>
    </reaction>
</comment>
<dbReference type="InterPro" id="IPR008283">
    <property type="entry name" value="Peptidase_M17_N"/>
</dbReference>
<feature type="binding site" evidence="7">
    <location>
        <position position="257"/>
    </location>
    <ligand>
        <name>Mn(2+)</name>
        <dbReference type="ChEBI" id="CHEBI:29035"/>
        <label>2</label>
    </ligand>
</feature>
<dbReference type="Pfam" id="PF02789">
    <property type="entry name" value="Peptidase_M17_N"/>
    <property type="match status" value="1"/>
</dbReference>
<accession>A0A7C1SHL6</accession>
<keyword evidence="7" id="KW-0479">Metal-binding</keyword>
<feature type="binding site" evidence="7">
    <location>
        <position position="339"/>
    </location>
    <ligand>
        <name>Mn(2+)</name>
        <dbReference type="ChEBI" id="CHEBI:29035"/>
        <label>1</label>
    </ligand>
</feature>
<dbReference type="EC" id="3.4.11.1" evidence="7"/>
<reference evidence="9" key="1">
    <citation type="journal article" date="2020" name="mSystems">
        <title>Genome- and Community-Level Interaction Insights into Carbon Utilization and Element Cycling Functions of Hydrothermarchaeota in Hydrothermal Sediment.</title>
        <authorList>
            <person name="Zhou Z."/>
            <person name="Liu Y."/>
            <person name="Xu W."/>
            <person name="Pan J."/>
            <person name="Luo Z.H."/>
            <person name="Li M."/>
        </authorList>
    </citation>
    <scope>NUCLEOTIDE SEQUENCE [LARGE SCALE GENOMIC DNA]</scope>
    <source>
        <strain evidence="9">SpSt-265</strain>
        <strain evidence="10">SpSt-465</strain>
    </source>
</reference>
<name>A0A7C1SHL6_UNCW3</name>
<dbReference type="EC" id="3.4.11.10" evidence="7"/>
<dbReference type="GO" id="GO:0070006">
    <property type="term" value="F:metalloaminopeptidase activity"/>
    <property type="evidence" value="ECO:0007669"/>
    <property type="project" value="InterPro"/>
</dbReference>
<dbReference type="SUPFAM" id="SSF53187">
    <property type="entry name" value="Zn-dependent exopeptidases"/>
    <property type="match status" value="1"/>
</dbReference>
<feature type="active site" evidence="7">
    <location>
        <position position="269"/>
    </location>
</feature>
<feature type="binding site" evidence="7">
    <location>
        <position position="262"/>
    </location>
    <ligand>
        <name>Mn(2+)</name>
        <dbReference type="ChEBI" id="CHEBI:29035"/>
        <label>2</label>
    </ligand>
</feature>
<evidence type="ECO:0000313" key="9">
    <source>
        <dbReference type="EMBL" id="HEA87787.1"/>
    </source>
</evidence>
<keyword evidence="7" id="KW-0464">Manganese</keyword>
<comment type="cofactor">
    <cofactor evidence="7">
        <name>Mn(2+)</name>
        <dbReference type="ChEBI" id="CHEBI:29035"/>
    </cofactor>
    <text evidence="7">Binds 2 manganese ions per subunit.</text>
</comment>
<dbReference type="Pfam" id="PF00883">
    <property type="entry name" value="Peptidase_M17"/>
    <property type="match status" value="1"/>
</dbReference>
<dbReference type="HAMAP" id="MF_00181">
    <property type="entry name" value="Cytosol_peptidase_M17"/>
    <property type="match status" value="1"/>
</dbReference>
<dbReference type="GO" id="GO:0030145">
    <property type="term" value="F:manganese ion binding"/>
    <property type="evidence" value="ECO:0007669"/>
    <property type="project" value="UniProtKB-UniRule"/>
</dbReference>
<comment type="catalytic activity">
    <reaction evidence="2 7">
        <text>Release of an N-terminal amino acid, preferentially leucine, but not glutamic or aspartic acids.</text>
        <dbReference type="EC" id="3.4.11.10"/>
    </reaction>
</comment>
<dbReference type="GO" id="GO:0005737">
    <property type="term" value="C:cytoplasm"/>
    <property type="evidence" value="ECO:0007669"/>
    <property type="project" value="UniProtKB-SubCell"/>
</dbReference>
<dbReference type="NCBIfam" id="NF002073">
    <property type="entry name" value="PRK00913.1-2"/>
    <property type="match status" value="1"/>
</dbReference>
<dbReference type="SUPFAM" id="SSF52949">
    <property type="entry name" value="Macro domain-like"/>
    <property type="match status" value="1"/>
</dbReference>
<dbReference type="InterPro" id="IPR000819">
    <property type="entry name" value="Peptidase_M17_C"/>
</dbReference>
<dbReference type="PROSITE" id="PS00631">
    <property type="entry name" value="CYTOSOL_AP"/>
    <property type="match status" value="1"/>
</dbReference>
<evidence type="ECO:0000313" key="10">
    <source>
        <dbReference type="EMBL" id="HFJ53625.1"/>
    </source>
</evidence>
<dbReference type="InterPro" id="IPR023042">
    <property type="entry name" value="Peptidase_M17_leu_NH2_pept"/>
</dbReference>
<sequence length="489" mass="53250">MKIELTSRAKWNGRLSAALMFEGEKSPAGVEPGGFSRVVLLHERFNGQFRETAVGIDAGRKRLILSGLGKKAEFEPDRVRVAVARALSRAQELKAEELGVIMPRAGEVKGGLERWLMAAVEGGILSSYRYDRYRQPKPDEIAGLKRLILVFSSEAEVKKAEPAIREAERRCAAVCYVRDLVNEPSANKWPMKLAERAEELTVEGRIAVKVMDRTELERLGMNGILAVGKGSHNPPCLVQLTYTPRVKSRGTLVFVGKGITFDSGGLSLKTPQYMENMKDDMAGAATVFGLFHYLRETELPWTVVGLTPLAENMPGGGAQKVGDVIRHYNGKTVEVANTDAEGRLLLADALAYGATFKPELMIDIATLTGACVVALGNECAGVLGTDQQTINRLIALGKEQGELFWQLPLIENYRSHMKSTVADLKNIGKPMNAGTIIGGLFLSEFVPKNSNWVHIDIAGVAFTTEARDYCPAGATGVPARTLIALLVNR</sequence>
<comment type="caution">
    <text evidence="9">The sequence shown here is derived from an EMBL/GenBank/DDBJ whole genome shotgun (WGS) entry which is preliminary data.</text>
</comment>
<evidence type="ECO:0000256" key="3">
    <source>
        <dbReference type="ARBA" id="ARBA00009528"/>
    </source>
</evidence>
<comment type="function">
    <text evidence="7">Presumably involved in the processing and regular turnover of intracellular proteins. Catalyzes the removal of unsubstituted N-terminal amino acids from various peptides.</text>
</comment>
<feature type="binding site" evidence="7">
    <location>
        <position position="341"/>
    </location>
    <ligand>
        <name>Mn(2+)</name>
        <dbReference type="ChEBI" id="CHEBI:29035"/>
        <label>2</label>
    </ligand>
</feature>
<keyword evidence="4 7" id="KW-0031">Aminopeptidase</keyword>
<comment type="subcellular location">
    <subcellularLocation>
        <location evidence="7">Cytoplasm</location>
    </subcellularLocation>
</comment>
<dbReference type="InterPro" id="IPR043472">
    <property type="entry name" value="Macro_dom-like"/>
</dbReference>
<evidence type="ECO:0000256" key="6">
    <source>
        <dbReference type="ARBA" id="ARBA00022801"/>
    </source>
</evidence>
<keyword evidence="5 7" id="KW-0645">Protease</keyword>
<dbReference type="GO" id="GO:0006508">
    <property type="term" value="P:proteolysis"/>
    <property type="evidence" value="ECO:0007669"/>
    <property type="project" value="UniProtKB-KW"/>
</dbReference>
<feature type="active site" evidence="7">
    <location>
        <position position="343"/>
    </location>
</feature>
<organism evidence="9">
    <name type="scientific">candidate division WOR-3 bacterium</name>
    <dbReference type="NCBI Taxonomy" id="2052148"/>
    <lineage>
        <taxon>Bacteria</taxon>
        <taxon>Bacteria division WOR-3</taxon>
    </lineage>
</organism>
<evidence type="ECO:0000256" key="7">
    <source>
        <dbReference type="HAMAP-Rule" id="MF_00181"/>
    </source>
</evidence>
<dbReference type="Gene3D" id="3.40.220.10">
    <property type="entry name" value="Leucine Aminopeptidase, subunit E, domain 1"/>
    <property type="match status" value="1"/>
</dbReference>
<gene>
    <name evidence="7" type="primary">pepA</name>
    <name evidence="9" type="ORF">ENP94_07270</name>
    <name evidence="10" type="ORF">ENS16_02915</name>
</gene>
<evidence type="ECO:0000256" key="1">
    <source>
        <dbReference type="ARBA" id="ARBA00000135"/>
    </source>
</evidence>
<keyword evidence="6 7" id="KW-0378">Hydrolase</keyword>
<evidence type="ECO:0000256" key="4">
    <source>
        <dbReference type="ARBA" id="ARBA00022438"/>
    </source>
</evidence>
<protein>
    <recommendedName>
        <fullName evidence="7">Probable cytosol aminopeptidase</fullName>
        <ecNumber evidence="7">3.4.11.1</ecNumber>
    </recommendedName>
    <alternativeName>
        <fullName evidence="7">Leucine aminopeptidase</fullName>
        <shortName evidence="7">LAP</shortName>
        <ecNumber evidence="7">3.4.11.10</ecNumber>
    </alternativeName>
    <alternativeName>
        <fullName evidence="7">Leucyl aminopeptidase</fullName>
    </alternativeName>
</protein>
<feature type="domain" description="Cytosol aminopeptidase" evidence="8">
    <location>
        <begin position="337"/>
        <end position="344"/>
    </location>
</feature>
<feature type="binding site" evidence="7">
    <location>
        <position position="262"/>
    </location>
    <ligand>
        <name>Mn(2+)</name>
        <dbReference type="ChEBI" id="CHEBI:29035"/>
        <label>1</label>
    </ligand>
</feature>